<dbReference type="CDD" id="cd07251">
    <property type="entry name" value="VOC_like"/>
    <property type="match status" value="1"/>
</dbReference>
<dbReference type="OrthoDB" id="9798430at2"/>
<dbReference type="Gene3D" id="3.10.180.10">
    <property type="entry name" value="2,3-Dihydroxybiphenyl 1,2-Dioxygenase, domain 1"/>
    <property type="match status" value="1"/>
</dbReference>
<accession>A0A2P8HSK6</accession>
<dbReference type="EMBL" id="PYAW01000001">
    <property type="protein sequence ID" value="PSL49197.1"/>
    <property type="molecule type" value="Genomic_DNA"/>
</dbReference>
<evidence type="ECO:0000259" key="1">
    <source>
        <dbReference type="PROSITE" id="PS51819"/>
    </source>
</evidence>
<comment type="caution">
    <text evidence="2">The sequence shown here is derived from an EMBL/GenBank/DDBJ whole genome shotgun (WGS) entry which is preliminary data.</text>
</comment>
<proteinExistence type="predicted"/>
<name>A0A2P8HSK6_CHINA</name>
<sequence length="142" mass="15838">MRQKLTLITLGVRDFQRALQFYEQGLGWKKSTASQDNVAFFQLGGIVLSIYPWDLLAEDAQVPAAGSGFRGITLAYNTKDRAEADAVLKKAEAAGAVIIKPAVEVFWGGYSGYFRDPDGHLFEVAHNPFWEMNERDELVLPQ</sequence>
<dbReference type="PANTHER" id="PTHR36503:SF1">
    <property type="entry name" value="BLR2520 PROTEIN"/>
    <property type="match status" value="1"/>
</dbReference>
<dbReference type="Pfam" id="PF00903">
    <property type="entry name" value="Glyoxalase"/>
    <property type="match status" value="1"/>
</dbReference>
<dbReference type="InterPro" id="IPR037523">
    <property type="entry name" value="VOC_core"/>
</dbReference>
<dbReference type="Proteomes" id="UP000240971">
    <property type="component" value="Unassembled WGS sequence"/>
</dbReference>
<dbReference type="PANTHER" id="PTHR36503">
    <property type="entry name" value="BLR2520 PROTEIN"/>
    <property type="match status" value="1"/>
</dbReference>
<reference evidence="2 3" key="1">
    <citation type="submission" date="2018-03" db="EMBL/GenBank/DDBJ databases">
        <title>Genomic Encyclopedia of Archaeal and Bacterial Type Strains, Phase II (KMG-II): from individual species to whole genera.</title>
        <authorList>
            <person name="Goeker M."/>
        </authorList>
    </citation>
    <scope>NUCLEOTIDE SEQUENCE [LARGE SCALE GENOMIC DNA]</scope>
    <source>
        <strain evidence="2 3">DSM 24859</strain>
    </source>
</reference>
<dbReference type="AlphaFoldDB" id="A0A2P8HSK6"/>
<dbReference type="SUPFAM" id="SSF54593">
    <property type="entry name" value="Glyoxalase/Bleomycin resistance protein/Dihydroxybiphenyl dioxygenase"/>
    <property type="match status" value="1"/>
</dbReference>
<feature type="domain" description="VOC" evidence="1">
    <location>
        <begin position="4"/>
        <end position="127"/>
    </location>
</feature>
<evidence type="ECO:0000313" key="2">
    <source>
        <dbReference type="EMBL" id="PSL49197.1"/>
    </source>
</evidence>
<evidence type="ECO:0000313" key="3">
    <source>
        <dbReference type="Proteomes" id="UP000240971"/>
    </source>
</evidence>
<dbReference type="InterPro" id="IPR029068">
    <property type="entry name" value="Glyas_Bleomycin-R_OHBP_Dase"/>
</dbReference>
<protein>
    <recommendedName>
        <fullName evidence="1">VOC domain-containing protein</fullName>
    </recommendedName>
</protein>
<dbReference type="InterPro" id="IPR004360">
    <property type="entry name" value="Glyas_Fos-R_dOase_dom"/>
</dbReference>
<organism evidence="2 3">
    <name type="scientific">Chitinophaga niastensis</name>
    <dbReference type="NCBI Taxonomy" id="536980"/>
    <lineage>
        <taxon>Bacteria</taxon>
        <taxon>Pseudomonadati</taxon>
        <taxon>Bacteroidota</taxon>
        <taxon>Chitinophagia</taxon>
        <taxon>Chitinophagales</taxon>
        <taxon>Chitinophagaceae</taxon>
        <taxon>Chitinophaga</taxon>
    </lineage>
</organism>
<dbReference type="PROSITE" id="PS51819">
    <property type="entry name" value="VOC"/>
    <property type="match status" value="1"/>
</dbReference>
<dbReference type="RefSeq" id="WP_106526447.1">
    <property type="nucleotide sequence ID" value="NZ_PYAW01000001.1"/>
</dbReference>
<gene>
    <name evidence="2" type="ORF">CLV51_101527</name>
</gene>
<keyword evidence="3" id="KW-1185">Reference proteome</keyword>